<dbReference type="EMBL" id="DWUP01000055">
    <property type="protein sequence ID" value="HJD52626.1"/>
    <property type="molecule type" value="Genomic_DNA"/>
</dbReference>
<reference evidence="3" key="2">
    <citation type="submission" date="2021-04" db="EMBL/GenBank/DDBJ databases">
        <authorList>
            <person name="Gilroy R."/>
        </authorList>
    </citation>
    <scope>NUCLEOTIDE SEQUENCE</scope>
    <source>
        <strain evidence="3">MalCec1-1739</strain>
    </source>
</reference>
<comment type="caution">
    <text evidence="3">The sequence shown here is derived from an EMBL/GenBank/DDBJ whole genome shotgun (WGS) entry which is preliminary data.</text>
</comment>
<dbReference type="PROSITE" id="PS51257">
    <property type="entry name" value="PROKAR_LIPOPROTEIN"/>
    <property type="match status" value="1"/>
</dbReference>
<dbReference type="Proteomes" id="UP000787625">
    <property type="component" value="Unassembled WGS sequence"/>
</dbReference>
<dbReference type="Pfam" id="PF00578">
    <property type="entry name" value="AhpC-TSA"/>
    <property type="match status" value="1"/>
</dbReference>
<sequence>MKKTNIFLPLLAALLMACNSTPHFKVKGSITDAGGMTLYIDHVGVSANEPLDSTTLDEGGHFSFTIGRYADPEFFRLRIGMKYVNFVVDSTETVEIKGDFPTLDKDYSITPSGDNDKIKEVALKQNALQASIDGLMRQTIDKRMEVRVFNDSVAAMLARFKDDVKVNYIFASPDRLFSYFALFMRINDFLVFDPYNNREDIKCFAAVATSMERLYPHSDRTKHLTNLTLRGMRNTRATEGRTFYVPEDKVKEVGFIDITLNDADGSRVSLGNYVGKTILLDFTVQQSPTSVGHNLALREIYDTFGSRGLVIYQVSLDADEHYWRQATDNLPWVCVWDPDGVYSPLIETYNIKSIPSMYIIDSKGDLQRLYTDTDEVTKALRRLMP</sequence>
<dbReference type="AlphaFoldDB" id="A0A9D2ZUL5"/>
<dbReference type="InterPro" id="IPR050553">
    <property type="entry name" value="Thioredoxin_ResA/DsbE_sf"/>
</dbReference>
<name>A0A9D2ZUL5_9BACT</name>
<proteinExistence type="predicted"/>
<dbReference type="InterPro" id="IPR000866">
    <property type="entry name" value="AhpC/TSA"/>
</dbReference>
<reference evidence="3" key="1">
    <citation type="journal article" date="2021" name="PeerJ">
        <title>Extensive microbial diversity within the chicken gut microbiome revealed by metagenomics and culture.</title>
        <authorList>
            <person name="Gilroy R."/>
            <person name="Ravi A."/>
            <person name="Getino M."/>
            <person name="Pursley I."/>
            <person name="Horton D.L."/>
            <person name="Alikhan N.F."/>
            <person name="Baker D."/>
            <person name="Gharbi K."/>
            <person name="Hall N."/>
            <person name="Watson M."/>
            <person name="Adriaenssens E.M."/>
            <person name="Foster-Nyarko E."/>
            <person name="Jarju S."/>
            <person name="Secka A."/>
            <person name="Antonio M."/>
            <person name="Oren A."/>
            <person name="Chaudhuri R.R."/>
            <person name="La Ragione R."/>
            <person name="Hildebrand F."/>
            <person name="Pallen M.J."/>
        </authorList>
    </citation>
    <scope>NUCLEOTIDE SEQUENCE</scope>
    <source>
        <strain evidence="3">MalCec1-1739</strain>
    </source>
</reference>
<feature type="domain" description="Alkyl hydroperoxide reductase subunit C/ Thiol specific antioxidant" evidence="2">
    <location>
        <begin position="256"/>
        <end position="367"/>
    </location>
</feature>
<dbReference type="InterPro" id="IPR036249">
    <property type="entry name" value="Thioredoxin-like_sf"/>
</dbReference>
<evidence type="ECO:0000256" key="1">
    <source>
        <dbReference type="SAM" id="SignalP"/>
    </source>
</evidence>
<feature type="signal peptide" evidence="1">
    <location>
        <begin position="1"/>
        <end position="24"/>
    </location>
</feature>
<accession>A0A9D2ZUL5</accession>
<keyword evidence="1" id="KW-0732">Signal</keyword>
<dbReference type="PANTHER" id="PTHR42852">
    <property type="entry name" value="THIOL:DISULFIDE INTERCHANGE PROTEIN DSBE"/>
    <property type="match status" value="1"/>
</dbReference>
<dbReference type="SUPFAM" id="SSF52833">
    <property type="entry name" value="Thioredoxin-like"/>
    <property type="match status" value="1"/>
</dbReference>
<protein>
    <submittedName>
        <fullName evidence="3">Redoxin domain-containing protein</fullName>
    </submittedName>
</protein>
<feature type="chain" id="PRO_5038409922" evidence="1">
    <location>
        <begin position="25"/>
        <end position="385"/>
    </location>
</feature>
<evidence type="ECO:0000313" key="4">
    <source>
        <dbReference type="Proteomes" id="UP000787625"/>
    </source>
</evidence>
<evidence type="ECO:0000313" key="3">
    <source>
        <dbReference type="EMBL" id="HJD52626.1"/>
    </source>
</evidence>
<organism evidence="3 4">
    <name type="scientific">Candidatus Avibacteroides avistercoris</name>
    <dbReference type="NCBI Taxonomy" id="2840690"/>
    <lineage>
        <taxon>Bacteria</taxon>
        <taxon>Pseudomonadati</taxon>
        <taxon>Bacteroidota</taxon>
        <taxon>Bacteroidia</taxon>
        <taxon>Bacteroidales</taxon>
        <taxon>Bacteroidaceae</taxon>
        <taxon>Bacteroidaceae incertae sedis</taxon>
        <taxon>Candidatus Avibacteroides</taxon>
    </lineage>
</organism>
<gene>
    <name evidence="3" type="ORF">IAA93_02705</name>
</gene>
<dbReference type="Gene3D" id="3.40.30.10">
    <property type="entry name" value="Glutaredoxin"/>
    <property type="match status" value="1"/>
</dbReference>
<evidence type="ECO:0000259" key="2">
    <source>
        <dbReference type="Pfam" id="PF00578"/>
    </source>
</evidence>
<dbReference type="PANTHER" id="PTHR42852:SF17">
    <property type="entry name" value="THIOREDOXIN-LIKE PROTEIN HI_1115"/>
    <property type="match status" value="1"/>
</dbReference>